<protein>
    <submittedName>
        <fullName evidence="1">Tyrosine phosphatase family protein</fullName>
    </submittedName>
</protein>
<gene>
    <name evidence="1" type="ORF">GCM10009093_25930</name>
</gene>
<name>A0ABN0YKJ2_9CAUL</name>
<evidence type="ECO:0000313" key="2">
    <source>
        <dbReference type="Proteomes" id="UP001500791"/>
    </source>
</evidence>
<comment type="caution">
    <text evidence="1">The sequence shown here is derived from an EMBL/GenBank/DDBJ whole genome shotgun (WGS) entry which is preliminary data.</text>
</comment>
<dbReference type="RefSeq" id="WP_167178254.1">
    <property type="nucleotide sequence ID" value="NZ_BAAAEJ010000009.1"/>
</dbReference>
<reference evidence="1 2" key="1">
    <citation type="journal article" date="2019" name="Int. J. Syst. Evol. Microbiol.">
        <title>The Global Catalogue of Microorganisms (GCM) 10K type strain sequencing project: providing services to taxonomists for standard genome sequencing and annotation.</title>
        <authorList>
            <consortium name="The Broad Institute Genomics Platform"/>
            <consortium name="The Broad Institute Genome Sequencing Center for Infectious Disease"/>
            <person name="Wu L."/>
            <person name="Ma J."/>
        </authorList>
    </citation>
    <scope>NUCLEOTIDE SEQUENCE [LARGE SCALE GENOMIC DNA]</scope>
    <source>
        <strain evidence="1 2">JCM 13476</strain>
    </source>
</reference>
<accession>A0ABN0YKJ2</accession>
<dbReference type="SUPFAM" id="SSF52799">
    <property type="entry name" value="(Phosphotyrosine protein) phosphatases II"/>
    <property type="match status" value="1"/>
</dbReference>
<dbReference type="Proteomes" id="UP001500791">
    <property type="component" value="Unassembled WGS sequence"/>
</dbReference>
<dbReference type="InterPro" id="IPR029021">
    <property type="entry name" value="Prot-tyrosine_phosphatase-like"/>
</dbReference>
<keyword evidence="2" id="KW-1185">Reference proteome</keyword>
<dbReference type="EMBL" id="BAAAEJ010000009">
    <property type="protein sequence ID" value="GAA0398139.1"/>
    <property type="molecule type" value="Genomic_DNA"/>
</dbReference>
<organism evidence="1 2">
    <name type="scientific">Brevundimonas terrae</name>
    <dbReference type="NCBI Taxonomy" id="363631"/>
    <lineage>
        <taxon>Bacteria</taxon>
        <taxon>Pseudomonadati</taxon>
        <taxon>Pseudomonadota</taxon>
        <taxon>Alphaproteobacteria</taxon>
        <taxon>Caulobacterales</taxon>
        <taxon>Caulobacteraceae</taxon>
        <taxon>Brevundimonas</taxon>
    </lineage>
</organism>
<dbReference type="InterPro" id="IPR016130">
    <property type="entry name" value="Tyr_Pase_AS"/>
</dbReference>
<dbReference type="Gene3D" id="3.90.190.10">
    <property type="entry name" value="Protein tyrosine phosphatase superfamily"/>
    <property type="match status" value="1"/>
</dbReference>
<proteinExistence type="predicted"/>
<sequence length="170" mass="18386">MSRIIVCPLHDVSGLVQINRPSHVVSLMSPTADLDIGLADGQGEHLDLRFNDINQPQDGLLAPSENHIRAYLDFLDRWDGSAPLLIHCWAGVSRSPAAAYIAAVVRHGIGSEHDIALTLRAKAPYATPNRRMIEIADNLLQRQSAMIVAVDAIGRGSDTAWGSSFSLSGR</sequence>
<evidence type="ECO:0000313" key="1">
    <source>
        <dbReference type="EMBL" id="GAA0398139.1"/>
    </source>
</evidence>
<dbReference type="PROSITE" id="PS00383">
    <property type="entry name" value="TYR_PHOSPHATASE_1"/>
    <property type="match status" value="1"/>
</dbReference>